<evidence type="ECO:0000313" key="2">
    <source>
        <dbReference type="Proteomes" id="UP000015241"/>
    </source>
</evidence>
<gene>
    <name evidence="1" type="ORF">FOMPIDRAFT_1134853</name>
</gene>
<keyword evidence="2" id="KW-1185">Reference proteome</keyword>
<proteinExistence type="predicted"/>
<accession>S8DKQ8</accession>
<dbReference type="AlphaFoldDB" id="S8DKQ8"/>
<dbReference type="EMBL" id="KE504243">
    <property type="protein sequence ID" value="EPS94156.1"/>
    <property type="molecule type" value="Genomic_DNA"/>
</dbReference>
<reference evidence="1 2" key="1">
    <citation type="journal article" date="2012" name="Science">
        <title>The Paleozoic origin of enzymatic lignin decomposition reconstructed from 31 fungal genomes.</title>
        <authorList>
            <person name="Floudas D."/>
            <person name="Binder M."/>
            <person name="Riley R."/>
            <person name="Barry K."/>
            <person name="Blanchette R.A."/>
            <person name="Henrissat B."/>
            <person name="Martinez A.T."/>
            <person name="Otillar R."/>
            <person name="Spatafora J.W."/>
            <person name="Yadav J.S."/>
            <person name="Aerts A."/>
            <person name="Benoit I."/>
            <person name="Boyd A."/>
            <person name="Carlson A."/>
            <person name="Copeland A."/>
            <person name="Coutinho P.M."/>
            <person name="de Vries R.P."/>
            <person name="Ferreira P."/>
            <person name="Findley K."/>
            <person name="Foster B."/>
            <person name="Gaskell J."/>
            <person name="Glotzer D."/>
            <person name="Gorecki P."/>
            <person name="Heitman J."/>
            <person name="Hesse C."/>
            <person name="Hori C."/>
            <person name="Igarashi K."/>
            <person name="Jurgens J.A."/>
            <person name="Kallen N."/>
            <person name="Kersten P."/>
            <person name="Kohler A."/>
            <person name="Kuees U."/>
            <person name="Kumar T.K.A."/>
            <person name="Kuo A."/>
            <person name="LaButti K."/>
            <person name="Larrondo L.F."/>
            <person name="Lindquist E."/>
            <person name="Ling A."/>
            <person name="Lombard V."/>
            <person name="Lucas S."/>
            <person name="Lundell T."/>
            <person name="Martin R."/>
            <person name="McLaughlin D.J."/>
            <person name="Morgenstern I."/>
            <person name="Morin E."/>
            <person name="Murat C."/>
            <person name="Nagy L.G."/>
            <person name="Nolan M."/>
            <person name="Ohm R.A."/>
            <person name="Patyshakuliyeva A."/>
            <person name="Rokas A."/>
            <person name="Ruiz-Duenas F.J."/>
            <person name="Sabat G."/>
            <person name="Salamov A."/>
            <person name="Samejima M."/>
            <person name="Schmutz J."/>
            <person name="Slot J.C."/>
            <person name="St John F."/>
            <person name="Stenlid J."/>
            <person name="Sun H."/>
            <person name="Sun S."/>
            <person name="Syed K."/>
            <person name="Tsang A."/>
            <person name="Wiebenga A."/>
            <person name="Young D."/>
            <person name="Pisabarro A."/>
            <person name="Eastwood D.C."/>
            <person name="Martin F."/>
            <person name="Cullen D."/>
            <person name="Grigoriev I.V."/>
            <person name="Hibbett D.S."/>
        </authorList>
    </citation>
    <scope>NUCLEOTIDE SEQUENCE</scope>
    <source>
        <strain evidence="2">FP-58527</strain>
    </source>
</reference>
<dbReference type="eggNOG" id="ENOG502RCP0">
    <property type="taxonomic scope" value="Eukaryota"/>
</dbReference>
<organism evidence="1 2">
    <name type="scientific">Fomitopsis schrenkii</name>
    <name type="common">Brown rot fungus</name>
    <dbReference type="NCBI Taxonomy" id="2126942"/>
    <lineage>
        <taxon>Eukaryota</taxon>
        <taxon>Fungi</taxon>
        <taxon>Dikarya</taxon>
        <taxon>Basidiomycota</taxon>
        <taxon>Agaricomycotina</taxon>
        <taxon>Agaricomycetes</taxon>
        <taxon>Polyporales</taxon>
        <taxon>Fomitopsis</taxon>
    </lineage>
</organism>
<protein>
    <submittedName>
        <fullName evidence="1">Uncharacterized protein</fullName>
    </submittedName>
</protein>
<name>S8DKQ8_FOMSC</name>
<dbReference type="OrthoDB" id="3793816at2759"/>
<dbReference type="Proteomes" id="UP000015241">
    <property type="component" value="Unassembled WGS sequence"/>
</dbReference>
<evidence type="ECO:0000313" key="1">
    <source>
        <dbReference type="EMBL" id="EPS94156.1"/>
    </source>
</evidence>
<dbReference type="HOGENOM" id="CLU_127774_0_0_1"/>
<dbReference type="InParanoid" id="S8DKQ8"/>
<sequence length="181" mass="20005">MPILDFTTPVYCKDSFEYAIARKAEPNPNQYMLIFSRAYGMAATRNLATLNYSTTARAIEAPKLSPAGRPLIWIDSDIDRIPGSLGPASGDMLSALLQASRPLIRPTGRTRMMIAQPGGARIAHEVEILLEEDELAHMCGYCGCPELAEPDRFKRYGGSDARPEYICFTVCVLWRASESGR</sequence>